<dbReference type="FunFam" id="3.30.160.60:FF:000589">
    <property type="entry name" value="B-box zinc finger protein 22"/>
    <property type="match status" value="1"/>
</dbReference>
<keyword evidence="6" id="KW-0805">Transcription regulation</keyword>
<proteinExistence type="predicted"/>
<evidence type="ECO:0000256" key="7">
    <source>
        <dbReference type="ARBA" id="ARBA00023163"/>
    </source>
</evidence>
<evidence type="ECO:0000256" key="5">
    <source>
        <dbReference type="ARBA" id="ARBA00022833"/>
    </source>
</evidence>
<keyword evidence="4 9" id="KW-0863">Zinc-finger</keyword>
<comment type="subcellular location">
    <subcellularLocation>
        <location evidence="1">Nucleus</location>
    </subcellularLocation>
</comment>
<dbReference type="InterPro" id="IPR049808">
    <property type="entry name" value="CONSTANS-like_Bbox1"/>
</dbReference>
<dbReference type="InterPro" id="IPR000315">
    <property type="entry name" value="Znf_B-box"/>
</dbReference>
<keyword evidence="2" id="KW-0479">Metal-binding</keyword>
<dbReference type="Gene3D" id="3.30.160.60">
    <property type="entry name" value="Classic Zinc Finger"/>
    <property type="match status" value="1"/>
</dbReference>
<evidence type="ECO:0000256" key="6">
    <source>
        <dbReference type="ARBA" id="ARBA00023015"/>
    </source>
</evidence>
<evidence type="ECO:0000259" key="11">
    <source>
        <dbReference type="PROSITE" id="PS50119"/>
    </source>
</evidence>
<evidence type="ECO:0000313" key="12">
    <source>
        <dbReference type="EMBL" id="KAK4744517.1"/>
    </source>
</evidence>
<gene>
    <name evidence="12" type="ORF">SAY87_010829</name>
</gene>
<sequence>MPPKNILGIKSASSSTILSSIGLSLGISSGLWDCTISERTRELTVGGWLYWMKIQCNVCEAAEASVLCCADEAALCWACDQEVHAANKLAGKHQRVPLTTSSSQIPMCDICQEAAGFFFCLEDRSLLCRKCDVAIHAANAYVSAHQRFLLTGVKLGLDPAEPSPSSTSVDSQPRGKMSGMTSRIAYSGGGPLTGDYNGALPEMREDSIGNLGMDKLPLSGGSIAGSGQLWGLDDFLGLDEYGHAYGYMGNGSSKADNGKSGDSDCSSMQRNSEEGEEECPGEVPENPWAVPEIPSPPTASGLHWPKASHHITEGAVFVVPDICSSQENDVQHGLSTLKRCRHS</sequence>
<feature type="region of interest" description="Disordered" evidence="10">
    <location>
        <begin position="251"/>
        <end position="305"/>
    </location>
</feature>
<feature type="domain" description="B box-type" evidence="11">
    <location>
        <begin position="56"/>
        <end position="98"/>
    </location>
</feature>
<accession>A0AAN7JIA7</accession>
<dbReference type="PANTHER" id="PTHR31832:SF68">
    <property type="entry name" value="B-BOX ZINC FINGER PROTEIN 22"/>
    <property type="match status" value="1"/>
</dbReference>
<dbReference type="GO" id="GO:0005634">
    <property type="term" value="C:nucleus"/>
    <property type="evidence" value="ECO:0007669"/>
    <property type="project" value="UniProtKB-SubCell"/>
</dbReference>
<dbReference type="Proteomes" id="UP001345219">
    <property type="component" value="Chromosome 9"/>
</dbReference>
<dbReference type="CDD" id="cd19821">
    <property type="entry name" value="Bbox1_BBX-like"/>
    <property type="match status" value="2"/>
</dbReference>
<protein>
    <recommendedName>
        <fullName evidence="11">B box-type domain-containing protein</fullName>
    </recommendedName>
</protein>
<evidence type="ECO:0000256" key="8">
    <source>
        <dbReference type="ARBA" id="ARBA00023242"/>
    </source>
</evidence>
<organism evidence="12 13">
    <name type="scientific">Trapa incisa</name>
    <dbReference type="NCBI Taxonomy" id="236973"/>
    <lineage>
        <taxon>Eukaryota</taxon>
        <taxon>Viridiplantae</taxon>
        <taxon>Streptophyta</taxon>
        <taxon>Embryophyta</taxon>
        <taxon>Tracheophyta</taxon>
        <taxon>Spermatophyta</taxon>
        <taxon>Magnoliopsida</taxon>
        <taxon>eudicotyledons</taxon>
        <taxon>Gunneridae</taxon>
        <taxon>Pentapetalae</taxon>
        <taxon>rosids</taxon>
        <taxon>malvids</taxon>
        <taxon>Myrtales</taxon>
        <taxon>Lythraceae</taxon>
        <taxon>Trapa</taxon>
    </lineage>
</organism>
<evidence type="ECO:0000256" key="10">
    <source>
        <dbReference type="SAM" id="MobiDB-lite"/>
    </source>
</evidence>
<keyword evidence="13" id="KW-1185">Reference proteome</keyword>
<comment type="caution">
    <text evidence="12">The sequence shown here is derived from an EMBL/GenBank/DDBJ whole genome shotgun (WGS) entry which is preliminary data.</text>
</comment>
<dbReference type="AlphaFoldDB" id="A0AAN7JIA7"/>
<dbReference type="GO" id="GO:0008270">
    <property type="term" value="F:zinc ion binding"/>
    <property type="evidence" value="ECO:0007669"/>
    <property type="project" value="UniProtKB-KW"/>
</dbReference>
<keyword evidence="5" id="KW-0862">Zinc</keyword>
<dbReference type="PROSITE" id="PS50119">
    <property type="entry name" value="ZF_BBOX"/>
    <property type="match status" value="2"/>
</dbReference>
<evidence type="ECO:0000313" key="13">
    <source>
        <dbReference type="Proteomes" id="UP001345219"/>
    </source>
</evidence>
<keyword evidence="8" id="KW-0539">Nucleus</keyword>
<reference evidence="12 13" key="1">
    <citation type="journal article" date="2023" name="Hortic Res">
        <title>Pangenome of water caltrop reveals structural variations and asymmetric subgenome divergence after allopolyploidization.</title>
        <authorList>
            <person name="Zhang X."/>
            <person name="Chen Y."/>
            <person name="Wang L."/>
            <person name="Yuan Y."/>
            <person name="Fang M."/>
            <person name="Shi L."/>
            <person name="Lu R."/>
            <person name="Comes H.P."/>
            <person name="Ma Y."/>
            <person name="Chen Y."/>
            <person name="Huang G."/>
            <person name="Zhou Y."/>
            <person name="Zheng Z."/>
            <person name="Qiu Y."/>
        </authorList>
    </citation>
    <scope>NUCLEOTIDE SEQUENCE [LARGE SCALE GENOMIC DNA]</scope>
    <source>
        <tissue evidence="12">Roots</tissue>
    </source>
</reference>
<evidence type="ECO:0000256" key="4">
    <source>
        <dbReference type="ARBA" id="ARBA00022771"/>
    </source>
</evidence>
<dbReference type="EMBL" id="JAXIOK010000022">
    <property type="protein sequence ID" value="KAK4744517.1"/>
    <property type="molecule type" value="Genomic_DNA"/>
</dbReference>
<dbReference type="PANTHER" id="PTHR31832">
    <property type="entry name" value="B-BOX ZINC FINGER PROTEIN 22"/>
    <property type="match status" value="1"/>
</dbReference>
<evidence type="ECO:0000256" key="3">
    <source>
        <dbReference type="ARBA" id="ARBA00022737"/>
    </source>
</evidence>
<feature type="domain" description="B box-type" evidence="11">
    <location>
        <begin position="103"/>
        <end position="150"/>
    </location>
</feature>
<evidence type="ECO:0000256" key="9">
    <source>
        <dbReference type="PROSITE-ProRule" id="PRU00024"/>
    </source>
</evidence>
<keyword evidence="3" id="KW-0677">Repeat</keyword>
<evidence type="ECO:0000256" key="1">
    <source>
        <dbReference type="ARBA" id="ARBA00004123"/>
    </source>
</evidence>
<dbReference type="GO" id="GO:0006355">
    <property type="term" value="P:regulation of DNA-templated transcription"/>
    <property type="evidence" value="ECO:0007669"/>
    <property type="project" value="TreeGrafter"/>
</dbReference>
<dbReference type="Pfam" id="PF00643">
    <property type="entry name" value="zf-B_box"/>
    <property type="match status" value="2"/>
</dbReference>
<dbReference type="GO" id="GO:0009640">
    <property type="term" value="P:photomorphogenesis"/>
    <property type="evidence" value="ECO:0007669"/>
    <property type="project" value="TreeGrafter"/>
</dbReference>
<evidence type="ECO:0000256" key="2">
    <source>
        <dbReference type="ARBA" id="ARBA00022723"/>
    </source>
</evidence>
<keyword evidence="7" id="KW-0804">Transcription</keyword>
<name>A0AAN7JIA7_9MYRT</name>
<dbReference type="InterPro" id="IPR051979">
    <property type="entry name" value="B-box_zinc_finger"/>
</dbReference>
<feature type="region of interest" description="Disordered" evidence="10">
    <location>
        <begin position="160"/>
        <end position="179"/>
    </location>
</feature>
<dbReference type="SMART" id="SM00336">
    <property type="entry name" value="BBOX"/>
    <property type="match status" value="2"/>
</dbReference>